<accession>A0A4R7TIB8</accession>
<feature type="domain" description="G5" evidence="4">
    <location>
        <begin position="199"/>
        <end position="279"/>
    </location>
</feature>
<proteinExistence type="inferred from homology"/>
<gene>
    <name evidence="5" type="ORF">EV138_4922</name>
</gene>
<dbReference type="OrthoDB" id="1404170at2"/>
<evidence type="ECO:0000313" key="6">
    <source>
        <dbReference type="Proteomes" id="UP000295151"/>
    </source>
</evidence>
<keyword evidence="3" id="KW-0378">Hydrolase</keyword>
<organism evidence="5 6">
    <name type="scientific">Kribbella voronezhensis</name>
    <dbReference type="NCBI Taxonomy" id="2512212"/>
    <lineage>
        <taxon>Bacteria</taxon>
        <taxon>Bacillati</taxon>
        <taxon>Actinomycetota</taxon>
        <taxon>Actinomycetes</taxon>
        <taxon>Propionibacteriales</taxon>
        <taxon>Kribbellaceae</taxon>
        <taxon>Kribbella</taxon>
    </lineage>
</organism>
<dbReference type="PROSITE" id="PS51109">
    <property type="entry name" value="G5"/>
    <property type="match status" value="1"/>
</dbReference>
<keyword evidence="2" id="KW-0732">Signal</keyword>
<dbReference type="Pfam" id="PF03990">
    <property type="entry name" value="DUF348"/>
    <property type="match status" value="3"/>
</dbReference>
<comment type="caution">
    <text evidence="5">The sequence shown here is derived from an EMBL/GenBank/DDBJ whole genome shotgun (WGS) entry which is preliminary data.</text>
</comment>
<dbReference type="Pfam" id="PF07501">
    <property type="entry name" value="G5"/>
    <property type="match status" value="1"/>
</dbReference>
<evidence type="ECO:0000256" key="2">
    <source>
        <dbReference type="ARBA" id="ARBA00022729"/>
    </source>
</evidence>
<protein>
    <submittedName>
        <fullName evidence="5">Uncharacterized protein YabE (DUF348 family)</fullName>
    </submittedName>
</protein>
<dbReference type="RefSeq" id="WP_133981086.1">
    <property type="nucleotide sequence ID" value="NZ_SOCE01000001.1"/>
</dbReference>
<evidence type="ECO:0000259" key="4">
    <source>
        <dbReference type="PROSITE" id="PS51109"/>
    </source>
</evidence>
<dbReference type="SMART" id="SM01208">
    <property type="entry name" value="G5"/>
    <property type="match status" value="1"/>
</dbReference>
<dbReference type="EMBL" id="SOCE01000001">
    <property type="protein sequence ID" value="TDU91318.1"/>
    <property type="molecule type" value="Genomic_DNA"/>
</dbReference>
<evidence type="ECO:0000256" key="1">
    <source>
        <dbReference type="ARBA" id="ARBA00010830"/>
    </source>
</evidence>
<evidence type="ECO:0000256" key="3">
    <source>
        <dbReference type="ARBA" id="ARBA00022801"/>
    </source>
</evidence>
<dbReference type="Gene3D" id="1.10.530.10">
    <property type="match status" value="1"/>
</dbReference>
<keyword evidence="6" id="KW-1185">Reference proteome</keyword>
<evidence type="ECO:0000313" key="5">
    <source>
        <dbReference type="EMBL" id="TDU91318.1"/>
    </source>
</evidence>
<sequence length="372" mass="38806">MRKSIIAAVGATAVFAVVGGSVAYADKSKTVSLSIDGQVQKVHTFGSTVADALKAKKIQVGERDLVAPALDAKLQDGQEIAVQYGRQLIVNADGTKKTFWTTADSVNEALADLGLRYDTAAVFSTSRSAPIGRQGLELDVRTPKVVQFVQRGKVVQVKSMAMNVAEALKGAGVSYDANDRITPGTAAVLKPGTVNRITIVRVDVKTVNAVESIAFGKKETKSATMLEGDTKTTAKGTAGKKSVSKVLTYVDGKLISTKIVASKVITAPVDELVTVGTKKAPTGETSTPPTGGNTSAWDRIAECESGGNWSIDSGNGYYGGLQFDHGTWVAYGGDAYANNANGASKAQQIAIAEKVKADRGGYGAWPVCGKRA</sequence>
<dbReference type="CDD" id="cd13925">
    <property type="entry name" value="RPF"/>
    <property type="match status" value="1"/>
</dbReference>
<dbReference type="Pfam" id="PF06737">
    <property type="entry name" value="Transglycosylas"/>
    <property type="match status" value="1"/>
</dbReference>
<dbReference type="SUPFAM" id="SSF53955">
    <property type="entry name" value="Lysozyme-like"/>
    <property type="match status" value="1"/>
</dbReference>
<dbReference type="AlphaFoldDB" id="A0A4R7TIB8"/>
<comment type="similarity">
    <text evidence="1">Belongs to the transglycosylase family. Rpf subfamily.</text>
</comment>
<dbReference type="InterPro" id="IPR011098">
    <property type="entry name" value="G5_dom"/>
</dbReference>
<dbReference type="Gene3D" id="2.20.230.10">
    <property type="entry name" value="Resuscitation-promoting factor rpfb"/>
    <property type="match status" value="1"/>
</dbReference>
<dbReference type="InterPro" id="IPR023346">
    <property type="entry name" value="Lysozyme-like_dom_sf"/>
</dbReference>
<name>A0A4R7TIB8_9ACTN</name>
<dbReference type="Proteomes" id="UP000295151">
    <property type="component" value="Unassembled WGS sequence"/>
</dbReference>
<dbReference type="InterPro" id="IPR007137">
    <property type="entry name" value="DUF348"/>
</dbReference>
<reference evidence="5 6" key="1">
    <citation type="submission" date="2019-03" db="EMBL/GenBank/DDBJ databases">
        <title>Genomic Encyclopedia of Type Strains, Phase III (KMG-III): the genomes of soil and plant-associated and newly described type strains.</title>
        <authorList>
            <person name="Whitman W."/>
        </authorList>
    </citation>
    <scope>NUCLEOTIDE SEQUENCE [LARGE SCALE GENOMIC DNA]</scope>
    <source>
        <strain evidence="5 6">VKM Ac-2575</strain>
    </source>
</reference>
<dbReference type="InterPro" id="IPR010618">
    <property type="entry name" value="RPF"/>
</dbReference>
<dbReference type="GO" id="GO:0016787">
    <property type="term" value="F:hydrolase activity"/>
    <property type="evidence" value="ECO:0007669"/>
    <property type="project" value="UniProtKB-KW"/>
</dbReference>